<dbReference type="PANTHER" id="PTHR43313:SF36">
    <property type="entry name" value="D-BETA-HYDROXYBUTYRATE DEHYDROGENASE, MITOCHONDRIAL"/>
    <property type="match status" value="1"/>
</dbReference>
<keyword evidence="1" id="KW-0472">Membrane</keyword>
<name>A0A1D1W0Y3_RAMVA</name>
<dbReference type="Pfam" id="PF00106">
    <property type="entry name" value="adh_short"/>
    <property type="match status" value="1"/>
</dbReference>
<accession>A0A1D1W0Y3</accession>
<comment type="caution">
    <text evidence="2">The sequence shown here is derived from an EMBL/GenBank/DDBJ whole genome shotgun (WGS) entry which is preliminary data.</text>
</comment>
<keyword evidence="3" id="KW-1185">Reference proteome</keyword>
<organism evidence="2 3">
    <name type="scientific">Ramazzottius varieornatus</name>
    <name type="common">Water bear</name>
    <name type="synonym">Tardigrade</name>
    <dbReference type="NCBI Taxonomy" id="947166"/>
    <lineage>
        <taxon>Eukaryota</taxon>
        <taxon>Metazoa</taxon>
        <taxon>Ecdysozoa</taxon>
        <taxon>Tardigrada</taxon>
        <taxon>Eutardigrada</taxon>
        <taxon>Parachela</taxon>
        <taxon>Hypsibioidea</taxon>
        <taxon>Ramazzottiidae</taxon>
        <taxon>Ramazzottius</taxon>
    </lineage>
</organism>
<dbReference type="InterPro" id="IPR036291">
    <property type="entry name" value="NAD(P)-bd_dom_sf"/>
</dbReference>
<keyword evidence="1" id="KW-1133">Transmembrane helix</keyword>
<dbReference type="Gene3D" id="3.40.50.720">
    <property type="entry name" value="NAD(P)-binding Rossmann-like Domain"/>
    <property type="match status" value="1"/>
</dbReference>
<dbReference type="AlphaFoldDB" id="A0A1D1W0Y3"/>
<keyword evidence="1" id="KW-0812">Transmembrane</keyword>
<dbReference type="GO" id="GO:0016491">
    <property type="term" value="F:oxidoreductase activity"/>
    <property type="evidence" value="ECO:0007669"/>
    <property type="project" value="TreeGrafter"/>
</dbReference>
<proteinExistence type="predicted"/>
<dbReference type="PRINTS" id="PR00081">
    <property type="entry name" value="GDHRDH"/>
</dbReference>
<feature type="transmembrane region" description="Helical" evidence="1">
    <location>
        <begin position="49"/>
        <end position="75"/>
    </location>
</feature>
<dbReference type="SUPFAM" id="SSF51735">
    <property type="entry name" value="NAD(P)-binding Rossmann-fold domains"/>
    <property type="match status" value="1"/>
</dbReference>
<feature type="transmembrane region" description="Helical" evidence="1">
    <location>
        <begin position="23"/>
        <end position="43"/>
    </location>
</feature>
<protein>
    <submittedName>
        <fullName evidence="2">Uncharacterized protein</fullName>
    </submittedName>
</protein>
<dbReference type="STRING" id="947166.A0A1D1W0Y3"/>
<evidence type="ECO:0000313" key="2">
    <source>
        <dbReference type="EMBL" id="GAV07227.1"/>
    </source>
</evidence>
<evidence type="ECO:0000313" key="3">
    <source>
        <dbReference type="Proteomes" id="UP000186922"/>
    </source>
</evidence>
<dbReference type="PANTHER" id="PTHR43313">
    <property type="entry name" value="SHORT-CHAIN DEHYDROGENASE/REDUCTASE FAMILY 9C"/>
    <property type="match status" value="1"/>
</dbReference>
<dbReference type="InterPro" id="IPR002347">
    <property type="entry name" value="SDR_fam"/>
</dbReference>
<gene>
    <name evidence="2" type="primary">RvY_17094</name>
    <name evidence="2" type="synonym">RvY_17094.1</name>
    <name evidence="2" type="ORF">RvY_17094-1</name>
</gene>
<dbReference type="GO" id="GO:0008202">
    <property type="term" value="P:steroid metabolic process"/>
    <property type="evidence" value="ECO:0007669"/>
    <property type="project" value="TreeGrafter"/>
</dbReference>
<dbReference type="Proteomes" id="UP000186922">
    <property type="component" value="Unassembled WGS sequence"/>
</dbReference>
<reference evidence="2 3" key="1">
    <citation type="journal article" date="2016" name="Nat. Commun.">
        <title>Extremotolerant tardigrade genome and improved radiotolerance of human cultured cells by tardigrade-unique protein.</title>
        <authorList>
            <person name="Hashimoto T."/>
            <person name="Horikawa D.D."/>
            <person name="Saito Y."/>
            <person name="Kuwahara H."/>
            <person name="Kozuka-Hata H."/>
            <person name="Shin-I T."/>
            <person name="Minakuchi Y."/>
            <person name="Ohishi K."/>
            <person name="Motoyama A."/>
            <person name="Aizu T."/>
            <person name="Enomoto A."/>
            <person name="Kondo K."/>
            <person name="Tanaka S."/>
            <person name="Hara Y."/>
            <person name="Koshikawa S."/>
            <person name="Sagara H."/>
            <person name="Miura T."/>
            <person name="Yokobori S."/>
            <person name="Miyagawa K."/>
            <person name="Suzuki Y."/>
            <person name="Kubo T."/>
            <person name="Oyama M."/>
            <person name="Kohara Y."/>
            <person name="Fujiyama A."/>
            <person name="Arakawa K."/>
            <person name="Katayama T."/>
            <person name="Toyoda A."/>
            <person name="Kunieda T."/>
        </authorList>
    </citation>
    <scope>NUCLEOTIDE SEQUENCE [LARGE SCALE GENOMIC DNA]</scope>
    <source>
        <strain evidence="2 3">YOKOZUNA-1</strain>
    </source>
</reference>
<dbReference type="OrthoDB" id="5296at2759"/>
<sequence length="382" mass="41668">MEKANMLWQSADLLLAKLSVKMATNLVTLRLPAVFLASIVLVWSTSCLPWVACLVTFAGKMTLAILVAAVVAVVFKKPLARLLTPLDQRQPISPRGKAVFITGCDTGFGHDLAVRLRQYGFHVFAGCLLSESEGSKELVKENIQVLQCDVTKWEEVATCADQVAQVMKDKNLSLWAVVNNAGVAVLSEFEWIPMKQYEQMLDVNSLGSVRVIKAFLPLLRKTPGRIIIMASMSGRYAIPAFTGYSMSKHAQIALADGLRRELKKFGIAVSVVEPGAYKTSLAGSSIAQLDQQFSSLSEAVHQSYGAAYHSAFKDHLSRLSDASDPNIHEPVDKMMEAITAQVPELRYVAGSPAALFRAAVMPLLPLFIQDKLLAKLSIPIPP</sequence>
<evidence type="ECO:0000256" key="1">
    <source>
        <dbReference type="SAM" id="Phobius"/>
    </source>
</evidence>
<dbReference type="EMBL" id="BDGG01000014">
    <property type="protein sequence ID" value="GAV07227.1"/>
    <property type="molecule type" value="Genomic_DNA"/>
</dbReference>